<organism evidence="1 2">
    <name type="scientific">Collybiopsis luxurians FD-317 M1</name>
    <dbReference type="NCBI Taxonomy" id="944289"/>
    <lineage>
        <taxon>Eukaryota</taxon>
        <taxon>Fungi</taxon>
        <taxon>Dikarya</taxon>
        <taxon>Basidiomycota</taxon>
        <taxon>Agaricomycotina</taxon>
        <taxon>Agaricomycetes</taxon>
        <taxon>Agaricomycetidae</taxon>
        <taxon>Agaricales</taxon>
        <taxon>Marasmiineae</taxon>
        <taxon>Omphalotaceae</taxon>
        <taxon>Collybiopsis</taxon>
        <taxon>Collybiopsis luxurians</taxon>
    </lineage>
</organism>
<dbReference type="AlphaFoldDB" id="A0A0D0ALL5"/>
<keyword evidence="2" id="KW-1185">Reference proteome</keyword>
<accession>A0A0D0ALL5</accession>
<dbReference type="EMBL" id="KN834873">
    <property type="protein sequence ID" value="KIK51080.1"/>
    <property type="molecule type" value="Genomic_DNA"/>
</dbReference>
<reference evidence="1 2" key="1">
    <citation type="submission" date="2014-04" db="EMBL/GenBank/DDBJ databases">
        <title>Evolutionary Origins and Diversification of the Mycorrhizal Mutualists.</title>
        <authorList>
            <consortium name="DOE Joint Genome Institute"/>
            <consortium name="Mycorrhizal Genomics Consortium"/>
            <person name="Kohler A."/>
            <person name="Kuo A."/>
            <person name="Nagy L.G."/>
            <person name="Floudas D."/>
            <person name="Copeland A."/>
            <person name="Barry K.W."/>
            <person name="Cichocki N."/>
            <person name="Veneault-Fourrey C."/>
            <person name="LaButti K."/>
            <person name="Lindquist E.A."/>
            <person name="Lipzen A."/>
            <person name="Lundell T."/>
            <person name="Morin E."/>
            <person name="Murat C."/>
            <person name="Riley R."/>
            <person name="Ohm R."/>
            <person name="Sun H."/>
            <person name="Tunlid A."/>
            <person name="Henrissat B."/>
            <person name="Grigoriev I.V."/>
            <person name="Hibbett D.S."/>
            <person name="Martin F."/>
        </authorList>
    </citation>
    <scope>NUCLEOTIDE SEQUENCE [LARGE SCALE GENOMIC DNA]</scope>
    <source>
        <strain evidence="1 2">FD-317 M1</strain>
    </source>
</reference>
<evidence type="ECO:0000313" key="1">
    <source>
        <dbReference type="EMBL" id="KIK51080.1"/>
    </source>
</evidence>
<sequence>MIIERQSWSQGNDFYIRPDITFKDGVHPPPHSPRIPVIHSRPIYHLFLQRVVKALTGRSLSNRELKG</sequence>
<proteinExistence type="predicted"/>
<evidence type="ECO:0000313" key="2">
    <source>
        <dbReference type="Proteomes" id="UP000053593"/>
    </source>
</evidence>
<dbReference type="Proteomes" id="UP000053593">
    <property type="component" value="Unassembled WGS sequence"/>
</dbReference>
<dbReference type="HOGENOM" id="CLU_2812615_0_0_1"/>
<gene>
    <name evidence="1" type="ORF">GYMLUDRAFT_252371</name>
</gene>
<protein>
    <submittedName>
        <fullName evidence="1">Uncharacterized protein</fullName>
    </submittedName>
</protein>
<name>A0A0D0ALL5_9AGAR</name>